<dbReference type="AlphaFoldDB" id="A0AB74UC78"/>
<reference evidence="6" key="1">
    <citation type="submission" date="2024-06" db="EMBL/GenBank/DDBJ databases">
        <title>Complete genome of Salinicola endophyticus HNIBRBA4755.</title>
        <authorList>
            <person name="Shin S.Y."/>
            <person name="Kang H."/>
            <person name="Song J."/>
        </authorList>
    </citation>
    <scope>NUCLEOTIDE SEQUENCE</scope>
    <source>
        <strain evidence="6">HNIBRBA4755</strain>
    </source>
</reference>
<dbReference type="GO" id="GO:0016491">
    <property type="term" value="F:oxidoreductase activity"/>
    <property type="evidence" value="ECO:0007669"/>
    <property type="project" value="UniProtKB-KW"/>
</dbReference>
<protein>
    <submittedName>
        <fullName evidence="6">NAD(P)-dependent oxidoreductase</fullName>
        <ecNumber evidence="6">1.1.-.-</ecNumber>
    </submittedName>
</protein>
<dbReference type="SUPFAM" id="SSF48179">
    <property type="entry name" value="6-phosphogluconate dehydrogenase C-terminal domain-like"/>
    <property type="match status" value="1"/>
</dbReference>
<dbReference type="InterPro" id="IPR006115">
    <property type="entry name" value="6PGDH_NADP-bd"/>
</dbReference>
<dbReference type="EMBL" id="CP159578">
    <property type="protein sequence ID" value="XCJ80562.1"/>
    <property type="molecule type" value="Genomic_DNA"/>
</dbReference>
<evidence type="ECO:0000256" key="2">
    <source>
        <dbReference type="ARBA" id="ARBA00023027"/>
    </source>
</evidence>
<dbReference type="InterPro" id="IPR013328">
    <property type="entry name" value="6PGD_dom2"/>
</dbReference>
<evidence type="ECO:0000259" key="4">
    <source>
        <dbReference type="Pfam" id="PF03446"/>
    </source>
</evidence>
<dbReference type="Pfam" id="PF03446">
    <property type="entry name" value="NAD_binding_2"/>
    <property type="match status" value="1"/>
</dbReference>
<dbReference type="Gene3D" id="1.10.1040.10">
    <property type="entry name" value="N-(1-d-carboxylethyl)-l-norvaline Dehydrogenase, domain 2"/>
    <property type="match status" value="1"/>
</dbReference>
<gene>
    <name evidence="6" type="ORF">ABV408_05135</name>
</gene>
<dbReference type="PIRSF" id="PIRSF000103">
    <property type="entry name" value="HIBADH"/>
    <property type="match status" value="1"/>
</dbReference>
<dbReference type="InterPro" id="IPR036291">
    <property type="entry name" value="NAD(P)-bd_dom_sf"/>
</dbReference>
<keyword evidence="2" id="KW-0520">NAD</keyword>
<dbReference type="InterPro" id="IPR051265">
    <property type="entry name" value="HIBADH-related_NP60_sf"/>
</dbReference>
<dbReference type="GO" id="GO:0051287">
    <property type="term" value="F:NAD binding"/>
    <property type="evidence" value="ECO:0007669"/>
    <property type="project" value="InterPro"/>
</dbReference>
<sequence length="294" mass="30571">MNVGFVGLGAMGQGMAAQLLKAGHAVTVWNRSPAPVEALVAEGAKAAKSARALAAKCEVLISMLPDDHSVHEVLVASKALEALPRDSVHVNMATVSPGLARAMSALHEGLGSHYVSAPVLGRPDVAAAGKLNIIVAGAAAAQERVAPVLEALGQRLWPVGEAPERGCVVKIAANFMLATAIESMGEASALTRAYGIEADTFLEIVTSTLFAAPAYQGYGKMIREARYTPAGMKMAWGFKDVSLALAASQERQVPLPFAGVLRDSLLDAMAHGDADKDWAALAETAARRGNLDAR</sequence>
<dbReference type="InterPro" id="IPR015815">
    <property type="entry name" value="HIBADH-related"/>
</dbReference>
<dbReference type="PANTHER" id="PTHR43580">
    <property type="entry name" value="OXIDOREDUCTASE GLYR1-RELATED"/>
    <property type="match status" value="1"/>
</dbReference>
<dbReference type="Pfam" id="PF14833">
    <property type="entry name" value="NAD_binding_11"/>
    <property type="match status" value="1"/>
</dbReference>
<dbReference type="PANTHER" id="PTHR43580:SF2">
    <property type="entry name" value="CYTOKINE-LIKE NUCLEAR FACTOR N-PAC"/>
    <property type="match status" value="1"/>
</dbReference>
<feature type="active site" evidence="3">
    <location>
        <position position="170"/>
    </location>
</feature>
<feature type="domain" description="6-phosphogluconate dehydrogenase NADP-binding" evidence="4">
    <location>
        <begin position="2"/>
        <end position="157"/>
    </location>
</feature>
<dbReference type="GO" id="GO:0050661">
    <property type="term" value="F:NADP binding"/>
    <property type="evidence" value="ECO:0007669"/>
    <property type="project" value="InterPro"/>
</dbReference>
<dbReference type="InterPro" id="IPR008927">
    <property type="entry name" value="6-PGluconate_DH-like_C_sf"/>
</dbReference>
<feature type="domain" description="3-hydroxyisobutyrate dehydrogenase-like NAD-binding" evidence="5">
    <location>
        <begin position="166"/>
        <end position="283"/>
    </location>
</feature>
<evidence type="ECO:0000256" key="1">
    <source>
        <dbReference type="ARBA" id="ARBA00023002"/>
    </source>
</evidence>
<evidence type="ECO:0000256" key="3">
    <source>
        <dbReference type="PIRSR" id="PIRSR000103-1"/>
    </source>
</evidence>
<evidence type="ECO:0000313" key="6">
    <source>
        <dbReference type="EMBL" id="XCJ80562.1"/>
    </source>
</evidence>
<evidence type="ECO:0000259" key="5">
    <source>
        <dbReference type="Pfam" id="PF14833"/>
    </source>
</evidence>
<organism evidence="6">
    <name type="scientific">Salinicola endophyticus</name>
    <dbReference type="NCBI Taxonomy" id="1949083"/>
    <lineage>
        <taxon>Bacteria</taxon>
        <taxon>Pseudomonadati</taxon>
        <taxon>Pseudomonadota</taxon>
        <taxon>Gammaproteobacteria</taxon>
        <taxon>Oceanospirillales</taxon>
        <taxon>Halomonadaceae</taxon>
        <taxon>Salinicola</taxon>
    </lineage>
</organism>
<dbReference type="SUPFAM" id="SSF51735">
    <property type="entry name" value="NAD(P)-binding Rossmann-fold domains"/>
    <property type="match status" value="1"/>
</dbReference>
<keyword evidence="1 6" id="KW-0560">Oxidoreductase</keyword>
<proteinExistence type="predicted"/>
<accession>A0AB74UC78</accession>
<dbReference type="InterPro" id="IPR029154">
    <property type="entry name" value="HIBADH-like_NADP-bd"/>
</dbReference>
<name>A0AB74UC78_9GAMM</name>
<dbReference type="EC" id="1.1.-.-" evidence="6"/>
<dbReference type="Gene3D" id="3.40.50.720">
    <property type="entry name" value="NAD(P)-binding Rossmann-like Domain"/>
    <property type="match status" value="1"/>
</dbReference>
<dbReference type="RefSeq" id="WP_353981381.1">
    <property type="nucleotide sequence ID" value="NZ_CP159578.1"/>
</dbReference>